<dbReference type="PANTHER" id="PTHR23089">
    <property type="entry name" value="HISTIDINE TRIAD HIT PROTEIN"/>
    <property type="match status" value="1"/>
</dbReference>
<dbReference type="CDD" id="cd01276">
    <property type="entry name" value="PKCI_related"/>
    <property type="match status" value="1"/>
</dbReference>
<dbReference type="InterPro" id="IPR011146">
    <property type="entry name" value="HIT-like"/>
</dbReference>
<dbReference type="InterPro" id="IPR001310">
    <property type="entry name" value="Histidine_triad_HIT"/>
</dbReference>
<dbReference type="PROSITE" id="PS00892">
    <property type="entry name" value="HIT_1"/>
    <property type="match status" value="1"/>
</dbReference>
<proteinExistence type="predicted"/>
<dbReference type="Proteomes" id="UP000196365">
    <property type="component" value="Unassembled WGS sequence"/>
</dbReference>
<dbReference type="InterPro" id="IPR019808">
    <property type="entry name" value="Histidine_triad_CS"/>
</dbReference>
<evidence type="ECO:0000313" key="5">
    <source>
        <dbReference type="EMBL" id="SJZ32649.1"/>
    </source>
</evidence>
<dbReference type="PROSITE" id="PS51084">
    <property type="entry name" value="HIT_2"/>
    <property type="match status" value="1"/>
</dbReference>
<dbReference type="EMBL" id="FUWV01000001">
    <property type="protein sequence ID" value="SJZ32649.1"/>
    <property type="molecule type" value="Genomic_DNA"/>
</dbReference>
<evidence type="ECO:0000256" key="1">
    <source>
        <dbReference type="PIRSR" id="PIRSR601310-1"/>
    </source>
</evidence>
<dbReference type="GO" id="GO:0003824">
    <property type="term" value="F:catalytic activity"/>
    <property type="evidence" value="ECO:0007669"/>
    <property type="project" value="InterPro"/>
</dbReference>
<dbReference type="PRINTS" id="PR00332">
    <property type="entry name" value="HISTRIAD"/>
</dbReference>
<organism evidence="5 6">
    <name type="scientific">Garciella nitratireducens DSM 15102</name>
    <dbReference type="NCBI Taxonomy" id="1121911"/>
    <lineage>
        <taxon>Bacteria</taxon>
        <taxon>Bacillati</taxon>
        <taxon>Bacillota</taxon>
        <taxon>Clostridia</taxon>
        <taxon>Eubacteriales</taxon>
        <taxon>Eubacteriaceae</taxon>
        <taxon>Garciella</taxon>
    </lineage>
</organism>
<dbReference type="Gene3D" id="3.30.428.10">
    <property type="entry name" value="HIT-like"/>
    <property type="match status" value="1"/>
</dbReference>
<evidence type="ECO:0000256" key="2">
    <source>
        <dbReference type="PIRSR" id="PIRSR601310-3"/>
    </source>
</evidence>
<gene>
    <name evidence="5" type="ORF">SAMN02745973_00011</name>
</gene>
<dbReference type="AlphaFoldDB" id="A0A1T4JR57"/>
<name>A0A1T4JR57_9FIRM</name>
<dbReference type="OrthoDB" id="9784774at2"/>
<feature type="active site" description="Tele-AMP-histidine intermediate" evidence="1">
    <location>
        <position position="100"/>
    </location>
</feature>
<protein>
    <submittedName>
        <fullName evidence="5">Histidine triad (HIT) family protein</fullName>
    </submittedName>
</protein>
<keyword evidence="6" id="KW-1185">Reference proteome</keyword>
<sequence length="114" mass="12705">MEGCLFCQIANKKLKSEYVYEDEKVIAFKDVDPQAPVHILIIPKTHYSSILDVADEEMGIISHIHKVAKKIAKDMGVDEKGFRLINNCGEEGGQSVPHLHFHLLGGRLLGWPPG</sequence>
<evidence type="ECO:0000313" key="6">
    <source>
        <dbReference type="Proteomes" id="UP000196365"/>
    </source>
</evidence>
<evidence type="ECO:0000256" key="3">
    <source>
        <dbReference type="PROSITE-ProRule" id="PRU00464"/>
    </source>
</evidence>
<dbReference type="RefSeq" id="WP_087677476.1">
    <property type="nucleotide sequence ID" value="NZ_FUWV01000001.1"/>
</dbReference>
<accession>A0A1T4JR57</accession>
<reference evidence="5 6" key="1">
    <citation type="submission" date="2017-02" db="EMBL/GenBank/DDBJ databases">
        <authorList>
            <person name="Peterson S.W."/>
        </authorList>
    </citation>
    <scope>NUCLEOTIDE SEQUENCE [LARGE SCALE GENOMIC DNA]</scope>
    <source>
        <strain evidence="5 6">DSM 15102</strain>
    </source>
</reference>
<feature type="domain" description="HIT" evidence="4">
    <location>
        <begin position="5"/>
        <end position="114"/>
    </location>
</feature>
<dbReference type="InterPro" id="IPR036265">
    <property type="entry name" value="HIT-like_sf"/>
</dbReference>
<dbReference type="Pfam" id="PF01230">
    <property type="entry name" value="HIT"/>
    <property type="match status" value="1"/>
</dbReference>
<feature type="short sequence motif" description="Histidine triad motif" evidence="2 3">
    <location>
        <begin position="98"/>
        <end position="102"/>
    </location>
</feature>
<evidence type="ECO:0000259" key="4">
    <source>
        <dbReference type="PROSITE" id="PS51084"/>
    </source>
</evidence>
<dbReference type="SUPFAM" id="SSF54197">
    <property type="entry name" value="HIT-like"/>
    <property type="match status" value="1"/>
</dbReference>